<organism evidence="2 3">
    <name type="scientific">Hafnia alvei</name>
    <dbReference type="NCBI Taxonomy" id="569"/>
    <lineage>
        <taxon>Bacteria</taxon>
        <taxon>Pseudomonadati</taxon>
        <taxon>Pseudomonadota</taxon>
        <taxon>Gammaproteobacteria</taxon>
        <taxon>Enterobacterales</taxon>
        <taxon>Hafniaceae</taxon>
        <taxon>Hafnia</taxon>
    </lineage>
</organism>
<feature type="domain" description="DUF4123" evidence="1">
    <location>
        <begin position="27"/>
        <end position="147"/>
    </location>
</feature>
<evidence type="ECO:0000313" key="2">
    <source>
        <dbReference type="EMBL" id="SCM50934.1"/>
    </source>
</evidence>
<gene>
    <name evidence="2" type="ORF">BN1044_00383</name>
</gene>
<protein>
    <recommendedName>
        <fullName evidence="1">DUF4123 domain-containing protein</fullName>
    </recommendedName>
</protein>
<dbReference type="AlphaFoldDB" id="A0A0M2NAW9"/>
<reference evidence="2 3" key="1">
    <citation type="submission" date="2016-09" db="EMBL/GenBank/DDBJ databases">
        <authorList>
            <person name="Capua I."/>
            <person name="De Benedictis P."/>
            <person name="Joannis T."/>
            <person name="Lombin L.H."/>
            <person name="Cattoli G."/>
        </authorList>
    </citation>
    <scope>NUCLEOTIDE SEQUENCE [LARGE SCALE GENOMIC DNA]</scope>
    <source>
        <strain evidence="2 3">GB001</strain>
    </source>
</reference>
<dbReference type="InterPro" id="IPR025391">
    <property type="entry name" value="DUF4123"/>
</dbReference>
<dbReference type="GeneID" id="78450111"/>
<name>A0A0M2NAW9_HAFAL</name>
<evidence type="ECO:0000313" key="3">
    <source>
        <dbReference type="Proteomes" id="UP000094844"/>
    </source>
</evidence>
<dbReference type="EMBL" id="FMIQ01000006">
    <property type="protein sequence ID" value="SCM50934.1"/>
    <property type="molecule type" value="Genomic_DNA"/>
</dbReference>
<accession>A0A0M2NAW9</accession>
<sequence length="253" mass="29790">MSEKRQLWLSQIEKVCTTTDLNYIDILVDQAAWQQPIVSSLQRMQPEIKWFSLFDDTPEEGLLEQAPLLMRVQLDIWQHKAWLSELMEHFSGTPRLLMLVSPLSFDLLCEHLKKISVAKWGEQFGLLRFYDTRVFPLLVTDVFNLEQKKRLTDIALFWSWMDRDKSPVWLAGSFNPEVNFVMSDFEISLDDNQFERIACMSDAENIASSERFRNNAFSKEHNFSHYYRVAVRITEQGFLGDIADFIEQHHLEC</sequence>
<dbReference type="Pfam" id="PF13503">
    <property type="entry name" value="DUF4123"/>
    <property type="match status" value="1"/>
</dbReference>
<evidence type="ECO:0000259" key="1">
    <source>
        <dbReference type="Pfam" id="PF13503"/>
    </source>
</evidence>
<dbReference type="RefSeq" id="WP_046450039.1">
    <property type="nucleotide sequence ID" value="NZ_CP134154.1"/>
</dbReference>
<dbReference type="Proteomes" id="UP000094844">
    <property type="component" value="Unassembled WGS sequence"/>
</dbReference>
<dbReference type="PATRIC" id="fig|569.29.peg.2131"/>
<proteinExistence type="predicted"/>